<evidence type="ECO:0000313" key="3">
    <source>
        <dbReference type="Proteomes" id="UP000283269"/>
    </source>
</evidence>
<reference evidence="2 3" key="1">
    <citation type="journal article" date="2018" name="Evol. Lett.">
        <title>Horizontal gene cluster transfer increased hallucinogenic mushroom diversity.</title>
        <authorList>
            <person name="Reynolds H.T."/>
            <person name="Vijayakumar V."/>
            <person name="Gluck-Thaler E."/>
            <person name="Korotkin H.B."/>
            <person name="Matheny P.B."/>
            <person name="Slot J.C."/>
        </authorList>
    </citation>
    <scope>NUCLEOTIDE SEQUENCE [LARGE SCALE GENOMIC DNA]</scope>
    <source>
        <strain evidence="2 3">2631</strain>
    </source>
</reference>
<feature type="region of interest" description="Disordered" evidence="1">
    <location>
        <begin position="140"/>
        <end position="185"/>
    </location>
</feature>
<feature type="compositionally biased region" description="Low complexity" evidence="1">
    <location>
        <begin position="11"/>
        <end position="26"/>
    </location>
</feature>
<evidence type="ECO:0000313" key="2">
    <source>
        <dbReference type="EMBL" id="PPQ89301.1"/>
    </source>
</evidence>
<sequence length="340" mass="36165">MSMTLLYPGASSSGTGSDSTRTDSSGANSSRDRGRPTSSDRRGSMNLVRSDFGGGVGGGNEYEYEYSGGSDGDGSHTILSRATSSSVHLPLGMGMMGAGISSSGGLNSSTTTRRYLVLPRRSPCPHLTNTIREEAAMVEADHQEDTRRMTRDKSSRSHSALYRSTAPMSSQGSLSKASRSSRTRSMHIINRRAMGVEICWAGYGHADAYEAGAVGGWAATVALCRFLCEAPATPDAIVGEASLSVRRRRRMSAPGASSPLPLPLRDSNRNSRFPQQKIPGWPYAGDDGGAGYTPAAQAGGTNESPYLITVDGHYLYHSAIAYPARLLFFRTHICKFDSGS</sequence>
<dbReference type="InParanoid" id="A0A409XEY0"/>
<protein>
    <submittedName>
        <fullName evidence="2">Uncharacterized protein</fullName>
    </submittedName>
</protein>
<comment type="caution">
    <text evidence="2">The sequence shown here is derived from an EMBL/GenBank/DDBJ whole genome shotgun (WGS) entry which is preliminary data.</text>
</comment>
<feature type="compositionally biased region" description="Basic and acidic residues" evidence="1">
    <location>
        <begin position="140"/>
        <end position="155"/>
    </location>
</feature>
<evidence type="ECO:0000256" key="1">
    <source>
        <dbReference type="SAM" id="MobiDB-lite"/>
    </source>
</evidence>
<dbReference type="Proteomes" id="UP000283269">
    <property type="component" value="Unassembled WGS sequence"/>
</dbReference>
<dbReference type="EMBL" id="NHYD01001908">
    <property type="protein sequence ID" value="PPQ89301.1"/>
    <property type="molecule type" value="Genomic_DNA"/>
</dbReference>
<feature type="compositionally biased region" description="Polar residues" evidence="1">
    <location>
        <begin position="166"/>
        <end position="178"/>
    </location>
</feature>
<feature type="region of interest" description="Disordered" evidence="1">
    <location>
        <begin position="1"/>
        <end position="56"/>
    </location>
</feature>
<organism evidence="2 3">
    <name type="scientific">Psilocybe cyanescens</name>
    <dbReference type="NCBI Taxonomy" id="93625"/>
    <lineage>
        <taxon>Eukaryota</taxon>
        <taxon>Fungi</taxon>
        <taxon>Dikarya</taxon>
        <taxon>Basidiomycota</taxon>
        <taxon>Agaricomycotina</taxon>
        <taxon>Agaricomycetes</taxon>
        <taxon>Agaricomycetidae</taxon>
        <taxon>Agaricales</taxon>
        <taxon>Agaricineae</taxon>
        <taxon>Strophariaceae</taxon>
        <taxon>Psilocybe</taxon>
    </lineage>
</organism>
<gene>
    <name evidence="2" type="ORF">CVT25_000317</name>
</gene>
<name>A0A409XEY0_PSICY</name>
<keyword evidence="3" id="KW-1185">Reference proteome</keyword>
<proteinExistence type="predicted"/>
<accession>A0A409XEY0</accession>
<feature type="region of interest" description="Disordered" evidence="1">
    <location>
        <begin position="249"/>
        <end position="271"/>
    </location>
</feature>
<feature type="compositionally biased region" description="Basic and acidic residues" evidence="1">
    <location>
        <begin position="30"/>
        <end position="43"/>
    </location>
</feature>
<dbReference type="AlphaFoldDB" id="A0A409XEY0"/>